<evidence type="ECO:0000256" key="3">
    <source>
        <dbReference type="ARBA" id="ARBA00022475"/>
    </source>
</evidence>
<accession>A0AAN7WZ86</accession>
<dbReference type="GO" id="GO:0017046">
    <property type="term" value="F:peptide hormone binding"/>
    <property type="evidence" value="ECO:0007669"/>
    <property type="project" value="TreeGrafter"/>
</dbReference>
<keyword evidence="12" id="KW-0732">Signal</keyword>
<dbReference type="InterPro" id="IPR017983">
    <property type="entry name" value="GPCR_2_secretin-like_CS"/>
</dbReference>
<dbReference type="SUPFAM" id="SSF81321">
    <property type="entry name" value="Family A G protein-coupled receptor-like"/>
    <property type="match status" value="1"/>
</dbReference>
<dbReference type="InterPro" id="IPR050332">
    <property type="entry name" value="GPCR_2"/>
</dbReference>
<dbReference type="FunFam" id="1.20.1070.10:FF:000490">
    <property type="entry name" value="Growth hormone releasing hormone receptor 2"/>
    <property type="match status" value="1"/>
</dbReference>
<dbReference type="GO" id="GO:0008528">
    <property type="term" value="F:G protein-coupled peptide receptor activity"/>
    <property type="evidence" value="ECO:0007669"/>
    <property type="project" value="TreeGrafter"/>
</dbReference>
<evidence type="ECO:0000256" key="9">
    <source>
        <dbReference type="ARBA" id="ARBA00023180"/>
    </source>
</evidence>
<evidence type="ECO:0000256" key="6">
    <source>
        <dbReference type="ARBA" id="ARBA00023040"/>
    </source>
</evidence>
<comment type="subcellular location">
    <subcellularLocation>
        <location evidence="1">Cell membrane</location>
        <topology evidence="1">Multi-pass membrane protein</topology>
    </subcellularLocation>
</comment>
<dbReference type="PANTHER" id="PTHR45620">
    <property type="entry name" value="PDF RECEPTOR-LIKE PROTEIN-RELATED"/>
    <property type="match status" value="1"/>
</dbReference>
<dbReference type="PRINTS" id="PR00249">
    <property type="entry name" value="GPCRSECRETIN"/>
</dbReference>
<dbReference type="Pfam" id="PF02793">
    <property type="entry name" value="HRM"/>
    <property type="match status" value="1"/>
</dbReference>
<proteinExistence type="inferred from homology"/>
<keyword evidence="8" id="KW-0675">Receptor</keyword>
<evidence type="ECO:0008006" key="17">
    <source>
        <dbReference type="Google" id="ProtNLM"/>
    </source>
</evidence>
<sequence length="420" mass="48018">MNFSLSAAVCLLIITRYMVKSTHPECLIVLYLQNKENECKLQMNTDASLQPSNTSAGCVTEWDGVSCWPSASEGQIASVHCPLPLRKPETPPVLITRQCTERGWSGASVPYYTACYYEGAEEEEDEDMGKEKHYFDTLRLIYSVGYGASLAALLIAVLLFCCFRRLLCTRNYIHLHLFVSFMLRSLAVFIKDVVLFADKSTDHCTVSTLRCKAAVTFFHFCVLSNFCWLLVEGLYLQSLLLFTFTHTTKLFRIYAIIGWGTPSVTLVIWALLKNQLDDEGCWDNLESRLWWIIKIPILLSIFVNLGIFLNISRIIVQKTKATHVNQSETRLYRTLLRSTLLLIPLFGVHYVVFALIPEHVGVGPRLYFELVLGSFQGFIVALLYCFLNGEVQKEVQRMLRRWWPETETNAINLPTQEYVP</sequence>
<dbReference type="PROSITE" id="PS50261">
    <property type="entry name" value="G_PROTEIN_RECEP_F2_4"/>
    <property type="match status" value="1"/>
</dbReference>
<dbReference type="Pfam" id="PF00002">
    <property type="entry name" value="7tm_2"/>
    <property type="match status" value="1"/>
</dbReference>
<keyword evidence="9" id="KW-0325">Glycoprotein</keyword>
<dbReference type="InterPro" id="IPR017981">
    <property type="entry name" value="GPCR_2-like_7TM"/>
</dbReference>
<feature type="chain" id="PRO_5042908360" description="Growth hormone releasing hormone receptor 2" evidence="12">
    <location>
        <begin position="22"/>
        <end position="420"/>
    </location>
</feature>
<dbReference type="EMBL" id="JAUZQC010000022">
    <property type="protein sequence ID" value="KAK5851250.1"/>
    <property type="molecule type" value="Genomic_DNA"/>
</dbReference>
<comment type="caution">
    <text evidence="15">The sequence shown here is derived from an EMBL/GenBank/DDBJ whole genome shotgun (WGS) entry which is preliminary data.</text>
</comment>
<dbReference type="Proteomes" id="UP001346869">
    <property type="component" value="Unassembled WGS sequence"/>
</dbReference>
<evidence type="ECO:0000256" key="7">
    <source>
        <dbReference type="ARBA" id="ARBA00023136"/>
    </source>
</evidence>
<organism evidence="15 16">
    <name type="scientific">Eleginops maclovinus</name>
    <name type="common">Patagonian blennie</name>
    <name type="synonym">Eleginus maclovinus</name>
    <dbReference type="NCBI Taxonomy" id="56733"/>
    <lineage>
        <taxon>Eukaryota</taxon>
        <taxon>Metazoa</taxon>
        <taxon>Chordata</taxon>
        <taxon>Craniata</taxon>
        <taxon>Vertebrata</taxon>
        <taxon>Euteleostomi</taxon>
        <taxon>Actinopterygii</taxon>
        <taxon>Neopterygii</taxon>
        <taxon>Teleostei</taxon>
        <taxon>Neoteleostei</taxon>
        <taxon>Acanthomorphata</taxon>
        <taxon>Eupercaria</taxon>
        <taxon>Perciformes</taxon>
        <taxon>Notothenioidei</taxon>
        <taxon>Eleginopidae</taxon>
        <taxon>Eleginops</taxon>
    </lineage>
</organism>
<feature type="transmembrane region" description="Helical" evidence="11">
    <location>
        <begin position="175"/>
        <end position="197"/>
    </location>
</feature>
<evidence type="ECO:0000256" key="11">
    <source>
        <dbReference type="SAM" id="Phobius"/>
    </source>
</evidence>
<keyword evidence="6" id="KW-0297">G-protein coupled receptor</keyword>
<dbReference type="GO" id="GO:0007166">
    <property type="term" value="P:cell surface receptor signaling pathway"/>
    <property type="evidence" value="ECO:0007669"/>
    <property type="project" value="InterPro"/>
</dbReference>
<dbReference type="PROSITE" id="PS50227">
    <property type="entry name" value="G_PROTEIN_RECEP_F2_3"/>
    <property type="match status" value="1"/>
</dbReference>
<gene>
    <name evidence="15" type="ORF">PBY51_002056</name>
</gene>
<evidence type="ECO:0000256" key="1">
    <source>
        <dbReference type="ARBA" id="ARBA00004651"/>
    </source>
</evidence>
<dbReference type="GO" id="GO:0007188">
    <property type="term" value="P:adenylate cyclase-modulating G protein-coupled receptor signaling pathway"/>
    <property type="evidence" value="ECO:0007669"/>
    <property type="project" value="TreeGrafter"/>
</dbReference>
<feature type="domain" description="G-protein coupled receptors family 2 profile 1" evidence="13">
    <location>
        <begin position="38"/>
        <end position="119"/>
    </location>
</feature>
<dbReference type="Gene3D" id="4.10.1240.10">
    <property type="entry name" value="GPCR, family 2, extracellular hormone receptor domain"/>
    <property type="match status" value="1"/>
</dbReference>
<keyword evidence="3" id="KW-1003">Cell membrane</keyword>
<feature type="signal peptide" evidence="12">
    <location>
        <begin position="1"/>
        <end position="21"/>
    </location>
</feature>
<reference evidence="15 16" key="2">
    <citation type="journal article" date="2023" name="Mol. Biol. Evol.">
        <title>Genomics of Secondarily Temperate Adaptation in the Only Non-Antarctic Icefish.</title>
        <authorList>
            <person name="Rivera-Colon A.G."/>
            <person name="Rayamajhi N."/>
            <person name="Minhas B.F."/>
            <person name="Madrigal G."/>
            <person name="Bilyk K.T."/>
            <person name="Yoon V."/>
            <person name="Hune M."/>
            <person name="Gregory S."/>
            <person name="Cheng C.H.C."/>
            <person name="Catchen J.M."/>
        </authorList>
    </citation>
    <scope>NUCLEOTIDE SEQUENCE [LARGE SCALE GENOMIC DNA]</scope>
    <source>
        <strain evidence="15">JMC-PN-2008</strain>
    </source>
</reference>
<dbReference type="GO" id="GO:0005886">
    <property type="term" value="C:plasma membrane"/>
    <property type="evidence" value="ECO:0007669"/>
    <property type="project" value="UniProtKB-SubCell"/>
</dbReference>
<evidence type="ECO:0000256" key="12">
    <source>
        <dbReference type="SAM" id="SignalP"/>
    </source>
</evidence>
<dbReference type="SUPFAM" id="SSF111418">
    <property type="entry name" value="Hormone receptor domain"/>
    <property type="match status" value="1"/>
</dbReference>
<keyword evidence="4 11" id="KW-0812">Transmembrane</keyword>
<comment type="similarity">
    <text evidence="2">Belongs to the G-protein coupled receptor 2 family.</text>
</comment>
<evidence type="ECO:0000313" key="16">
    <source>
        <dbReference type="Proteomes" id="UP001346869"/>
    </source>
</evidence>
<dbReference type="AlphaFoldDB" id="A0AAN7WZ86"/>
<feature type="transmembrane region" description="Helical" evidence="11">
    <location>
        <begin position="253"/>
        <end position="272"/>
    </location>
</feature>
<dbReference type="SMART" id="SM00008">
    <property type="entry name" value="HormR"/>
    <property type="match status" value="1"/>
</dbReference>
<dbReference type="Gene3D" id="1.20.1070.10">
    <property type="entry name" value="Rhodopsin 7-helix transmembrane proteins"/>
    <property type="match status" value="1"/>
</dbReference>
<keyword evidence="16" id="KW-1185">Reference proteome</keyword>
<name>A0AAN7WZ86_ELEMC</name>
<feature type="transmembrane region" description="Helical" evidence="11">
    <location>
        <begin position="335"/>
        <end position="356"/>
    </location>
</feature>
<dbReference type="PANTHER" id="PTHR45620:SF16">
    <property type="entry name" value="GROWTH HORMONE RELEASING HORMONE RECEPTOR 2 PRECURSOR"/>
    <property type="match status" value="1"/>
</dbReference>
<evidence type="ECO:0000259" key="13">
    <source>
        <dbReference type="PROSITE" id="PS50227"/>
    </source>
</evidence>
<dbReference type="PROSITE" id="PS00649">
    <property type="entry name" value="G_PROTEIN_RECEP_F2_1"/>
    <property type="match status" value="1"/>
</dbReference>
<dbReference type="PROSITE" id="PS00650">
    <property type="entry name" value="G_PROTEIN_RECEP_F2_2"/>
    <property type="match status" value="1"/>
</dbReference>
<feature type="transmembrane region" description="Helical" evidence="11">
    <location>
        <begin position="292"/>
        <end position="315"/>
    </location>
</feature>
<dbReference type="InterPro" id="IPR001879">
    <property type="entry name" value="GPCR_2_extracellular_dom"/>
</dbReference>
<reference evidence="15 16" key="1">
    <citation type="journal article" date="2023" name="Genes (Basel)">
        <title>Chromosome-Level Genome Assembly and Circadian Gene Repertoire of the Patagonia Blennie Eleginops maclovinus-The Closest Ancestral Proxy of Antarctic Cryonotothenioids.</title>
        <authorList>
            <person name="Cheng C.C."/>
            <person name="Rivera-Colon A.G."/>
            <person name="Minhas B.F."/>
            <person name="Wilson L."/>
            <person name="Rayamajhi N."/>
            <person name="Vargas-Chacoff L."/>
            <person name="Catchen J.M."/>
        </authorList>
    </citation>
    <scope>NUCLEOTIDE SEQUENCE [LARGE SCALE GENOMIC DNA]</scope>
    <source>
        <strain evidence="15">JMC-PN-2008</strain>
    </source>
</reference>
<feature type="domain" description="G-protein coupled receptors family 2 profile 2" evidence="14">
    <location>
        <begin position="138"/>
        <end position="388"/>
    </location>
</feature>
<evidence type="ECO:0000259" key="14">
    <source>
        <dbReference type="PROSITE" id="PS50261"/>
    </source>
</evidence>
<evidence type="ECO:0000256" key="8">
    <source>
        <dbReference type="ARBA" id="ARBA00023170"/>
    </source>
</evidence>
<feature type="transmembrane region" description="Helical" evidence="11">
    <location>
        <begin position="140"/>
        <end position="163"/>
    </location>
</feature>
<evidence type="ECO:0000313" key="15">
    <source>
        <dbReference type="EMBL" id="KAK5851250.1"/>
    </source>
</evidence>
<keyword evidence="5 11" id="KW-1133">Transmembrane helix</keyword>
<evidence type="ECO:0000256" key="2">
    <source>
        <dbReference type="ARBA" id="ARBA00005314"/>
    </source>
</evidence>
<evidence type="ECO:0000256" key="10">
    <source>
        <dbReference type="ARBA" id="ARBA00023224"/>
    </source>
</evidence>
<keyword evidence="10" id="KW-0807">Transducer</keyword>
<evidence type="ECO:0000256" key="4">
    <source>
        <dbReference type="ARBA" id="ARBA00022692"/>
    </source>
</evidence>
<feature type="transmembrane region" description="Helical" evidence="11">
    <location>
        <begin position="368"/>
        <end position="387"/>
    </location>
</feature>
<keyword evidence="7 11" id="KW-0472">Membrane</keyword>
<dbReference type="InterPro" id="IPR036445">
    <property type="entry name" value="GPCR_2_extracell_dom_sf"/>
</dbReference>
<evidence type="ECO:0000256" key="5">
    <source>
        <dbReference type="ARBA" id="ARBA00022989"/>
    </source>
</evidence>
<protein>
    <recommendedName>
        <fullName evidence="17">Growth hormone releasing hormone receptor 2</fullName>
    </recommendedName>
</protein>
<dbReference type="InterPro" id="IPR000832">
    <property type="entry name" value="GPCR_2_secretin-like"/>
</dbReference>
<feature type="transmembrane region" description="Helical" evidence="11">
    <location>
        <begin position="217"/>
        <end position="241"/>
    </location>
</feature>